<accession>A0A0D6EJ84</accession>
<gene>
    <name evidence="11" type="primary">SPOSA6832_01341</name>
</gene>
<feature type="domain" description="Nucleoporin Nup133/Nup155-like C-terminal" evidence="9">
    <location>
        <begin position="887"/>
        <end position="1298"/>
    </location>
</feature>
<dbReference type="InterPro" id="IPR007187">
    <property type="entry name" value="Nucleoporin_Nup133/Nup155_C"/>
</dbReference>
<dbReference type="EMBL" id="CENE01000004">
    <property type="protein sequence ID" value="CEQ39793.1"/>
    <property type="molecule type" value="Genomic_DNA"/>
</dbReference>
<keyword evidence="4" id="KW-0509">mRNA transport</keyword>
<feature type="compositionally biased region" description="Low complexity" evidence="8">
    <location>
        <begin position="21"/>
        <end position="31"/>
    </location>
</feature>
<evidence type="ECO:0000256" key="3">
    <source>
        <dbReference type="ARBA" id="ARBA00022448"/>
    </source>
</evidence>
<keyword evidence="12" id="KW-1185">Reference proteome</keyword>
<dbReference type="Gene3D" id="1.25.40.700">
    <property type="match status" value="1"/>
</dbReference>
<evidence type="ECO:0000256" key="1">
    <source>
        <dbReference type="ARBA" id="ARBA00004259"/>
    </source>
</evidence>
<comment type="subcellular location">
    <subcellularLocation>
        <location evidence="1">Nucleus envelope</location>
    </subcellularLocation>
</comment>
<keyword evidence="6" id="KW-0811">Translocation</keyword>
<evidence type="ECO:0000256" key="8">
    <source>
        <dbReference type="SAM" id="MobiDB-lite"/>
    </source>
</evidence>
<evidence type="ECO:0000256" key="4">
    <source>
        <dbReference type="ARBA" id="ARBA00022816"/>
    </source>
</evidence>
<dbReference type="Proteomes" id="UP000243876">
    <property type="component" value="Unassembled WGS sequence"/>
</dbReference>
<dbReference type="PANTHER" id="PTHR13405:SF11">
    <property type="entry name" value="NUCLEAR PORE COMPLEX PROTEIN NUP133"/>
    <property type="match status" value="1"/>
</dbReference>
<dbReference type="GO" id="GO:0006606">
    <property type="term" value="P:protein import into nucleus"/>
    <property type="evidence" value="ECO:0007669"/>
    <property type="project" value="TreeGrafter"/>
</dbReference>
<feature type="compositionally biased region" description="Polar residues" evidence="8">
    <location>
        <begin position="32"/>
        <end position="45"/>
    </location>
</feature>
<proteinExistence type="inferred from homology"/>
<keyword evidence="7" id="KW-0539">Nucleus</keyword>
<dbReference type="Pfam" id="PF03177">
    <property type="entry name" value="Nucleoporin_C"/>
    <property type="match status" value="1"/>
</dbReference>
<evidence type="ECO:0000259" key="9">
    <source>
        <dbReference type="Pfam" id="PF03177"/>
    </source>
</evidence>
<comment type="similarity">
    <text evidence="2">Belongs to the nucleoporin Nup133 family.</text>
</comment>
<dbReference type="SUPFAM" id="SSF117289">
    <property type="entry name" value="Nucleoporin domain"/>
    <property type="match status" value="1"/>
</dbReference>
<evidence type="ECO:0000259" key="10">
    <source>
        <dbReference type="Pfam" id="PF08801"/>
    </source>
</evidence>
<evidence type="ECO:0000256" key="6">
    <source>
        <dbReference type="ARBA" id="ARBA00023010"/>
    </source>
</evidence>
<dbReference type="Gene3D" id="2.130.10.10">
    <property type="entry name" value="YVTN repeat-like/Quinoprotein amine dehydrogenase"/>
    <property type="match status" value="1"/>
</dbReference>
<feature type="non-terminal residue" evidence="11">
    <location>
        <position position="1"/>
    </location>
</feature>
<feature type="domain" description="Nucleoporin Nup133/Nup155-like N-terminal" evidence="10">
    <location>
        <begin position="108"/>
        <end position="474"/>
    </location>
</feature>
<dbReference type="OrthoDB" id="103454at2759"/>
<dbReference type="GO" id="GO:0031080">
    <property type="term" value="C:nuclear pore outer ring"/>
    <property type="evidence" value="ECO:0007669"/>
    <property type="project" value="TreeGrafter"/>
</dbReference>
<dbReference type="InterPro" id="IPR037624">
    <property type="entry name" value="Nup133-like"/>
</dbReference>
<organism evidence="11 12">
    <name type="scientific">Sporidiobolus salmonicolor</name>
    <name type="common">Yeast-like fungus</name>
    <name type="synonym">Sporobolomyces salmonicolor</name>
    <dbReference type="NCBI Taxonomy" id="5005"/>
    <lineage>
        <taxon>Eukaryota</taxon>
        <taxon>Fungi</taxon>
        <taxon>Dikarya</taxon>
        <taxon>Basidiomycota</taxon>
        <taxon>Pucciniomycotina</taxon>
        <taxon>Microbotryomycetes</taxon>
        <taxon>Sporidiobolales</taxon>
        <taxon>Sporidiobolaceae</taxon>
        <taxon>Sporobolomyces</taxon>
    </lineage>
</organism>
<evidence type="ECO:0000313" key="12">
    <source>
        <dbReference type="Proteomes" id="UP000243876"/>
    </source>
</evidence>
<dbReference type="GO" id="GO:0000972">
    <property type="term" value="P:transcription-dependent tethering of RNA polymerase II gene DNA at nuclear periphery"/>
    <property type="evidence" value="ECO:0007669"/>
    <property type="project" value="TreeGrafter"/>
</dbReference>
<evidence type="ECO:0000313" key="11">
    <source>
        <dbReference type="EMBL" id="CEQ39793.1"/>
    </source>
</evidence>
<evidence type="ECO:0000256" key="2">
    <source>
        <dbReference type="ARBA" id="ARBA00005569"/>
    </source>
</evidence>
<evidence type="ECO:0000256" key="7">
    <source>
        <dbReference type="ARBA" id="ARBA00023242"/>
    </source>
</evidence>
<dbReference type="InterPro" id="IPR015943">
    <property type="entry name" value="WD40/YVTN_repeat-like_dom_sf"/>
</dbReference>
<protein>
    <submittedName>
        <fullName evidence="11">SPOSA6832_01341-mRNA-1:cds</fullName>
    </submittedName>
</protein>
<dbReference type="GO" id="GO:0017056">
    <property type="term" value="F:structural constituent of nuclear pore"/>
    <property type="evidence" value="ECO:0007669"/>
    <property type="project" value="InterPro"/>
</dbReference>
<keyword evidence="3" id="KW-0813">Transport</keyword>
<evidence type="ECO:0000256" key="5">
    <source>
        <dbReference type="ARBA" id="ARBA00022927"/>
    </source>
</evidence>
<sequence length="1324" mass="144139">MFSGGAGTPPGTRTTRRAASRRAVSSAFASGQTTPRASPPASTSRTLGANLHAAAAALSASPAPSRRAKSSVAALSDVGSAMDVDEAAAGRKEADKVLVKDENYAVVERKGLPIEVQQAISLADPYTQPVKAVLDPATGFALLVSSEHCFVWNWSQRSTSATTYVFPLPPQAPLPSNVKAYSPLSFASLVPSASQTHQQTQREPGLLVVSNFGSIRVWESVSMALSGVDRFKSTFATLNEGELIRDLKLLSPTAYLFSTSQSRIFVININSIGGRVEVEVRPLERAVGWAGSIWSSVFGTRTIDPRAGILALALSQSASNDGERTVYAVMEKSVQVWQVPSRGAGGERLVGEQDIFAGVLEALAGEKVGNEQWAMNEGRVEIVDAAVTADGHLAVLISHIAPQTIDGFLSYAIVLLDVGSTPNSVAVAGLTHLSYQSRPDPRPLSTARLNLGPSDTAFVIFADAVVIASIANDAYFEEDFPLRHNTNRFLGISSPSYFSAAPSAHDSLSLLTSTSSILTVTVNLPQGHQLIAAGSEGYKTRKLKTKIEHAIYFGTGEAENPLAFDLQPDYEGDLAVAAEAVSAEILASSSPNMPLILDLRAQLADRAHRARALIEYINENGLIGKLPQGTRRQLSWNAERIAAAIALWHHQNARLGLRSCVPLGASLTFAMDRNSEKSILSEAILTFMDEVGEGFGEDPLRLFFRSKLVSLGNVIEEVSKQAKAVVSSTAAATEVKSPVLYEANQVAILVLTAVARHRKDTAHLYGLDSSAIPSAPWSSRPALLDGLQWHFDATDALLREHVRDFGAKFVEEQAKYGLGDETSQQAMQAELKKQMASVAEFVFSAFEERLLYLKTVNGDAVPSPESRVLTDRYLTLRPRFIRTLVSIDKVSSAFELAERHRDFRSLVELSTDEAHGSPSRVRLFLDKYAEDFAFPLYQFYLEKGAYLFFVPLPFFVRQLLTSETTGQLRTLLEPDEAHRPLLTAFLDSSDHSRLSWLNDIAIGRYDHATEALVTEATKEQGLAQRKASPPPPLTNERLIEPASPPPQIMLSLGKLTQIAQVTRETLETEPVQRAIEVVDDNLDLVTSQQALRDVFASLLSGSESRLSPTQRGEAIVERAAPALKKRPAFEQLFAKLSARLFEGQALSAEDIIDLYTLKENVQEQAADFAAALEVLVRAKDLPQARKQIALESIWRRVYTQDDWASLRNAAGLSDEEMAEALRSTAFYATLFNVDRSSVPPSFFLDPSQSFSSATSVELAARHPDLPAPSLDLLLNDYEHENRALAEVVEQHGLEQYCKEIRRLLEEQGTTAAHGGEQGDEAMIE</sequence>
<dbReference type="PANTHER" id="PTHR13405">
    <property type="entry name" value="NUCLEAR PORE COMPLEX PROTEIN NUP133"/>
    <property type="match status" value="1"/>
</dbReference>
<dbReference type="GO" id="GO:0016973">
    <property type="term" value="P:poly(A)+ mRNA export from nucleus"/>
    <property type="evidence" value="ECO:0007669"/>
    <property type="project" value="TreeGrafter"/>
</dbReference>
<reference evidence="12" key="1">
    <citation type="submission" date="2015-02" db="EMBL/GenBank/DDBJ databases">
        <authorList>
            <person name="Gon?alves P."/>
        </authorList>
    </citation>
    <scope>NUCLEOTIDE SEQUENCE [LARGE SCALE GENOMIC DNA]</scope>
</reference>
<dbReference type="InterPro" id="IPR014908">
    <property type="entry name" value="Nucleoporin_Nup133/Nup155_N"/>
</dbReference>
<dbReference type="Pfam" id="PF08801">
    <property type="entry name" value="Nucleoporin_N"/>
    <property type="match status" value="1"/>
</dbReference>
<name>A0A0D6EJ84_SPOSA</name>
<keyword evidence="5" id="KW-0653">Protein transport</keyword>
<feature type="region of interest" description="Disordered" evidence="8">
    <location>
        <begin position="1"/>
        <end position="45"/>
    </location>
</feature>